<dbReference type="Gene3D" id="1.10.101.10">
    <property type="entry name" value="PGBD-like superfamily/PGBD"/>
    <property type="match status" value="1"/>
</dbReference>
<feature type="domain" description="L,D-TPase catalytic" evidence="9">
    <location>
        <begin position="152"/>
        <end position="335"/>
    </location>
</feature>
<keyword evidence="8" id="KW-0732">Signal</keyword>
<dbReference type="PANTHER" id="PTHR41533:SF2">
    <property type="entry name" value="BLR7131 PROTEIN"/>
    <property type="match status" value="1"/>
</dbReference>
<accession>A0A2Z5V7J9</accession>
<keyword evidence="5 7" id="KW-0573">Peptidoglycan synthesis</keyword>
<evidence type="ECO:0000259" key="9">
    <source>
        <dbReference type="PROSITE" id="PS52029"/>
    </source>
</evidence>
<dbReference type="RefSeq" id="WP_126322923.1">
    <property type="nucleotide sequence ID" value="NZ_AP018005.1"/>
</dbReference>
<dbReference type="InterPro" id="IPR036366">
    <property type="entry name" value="PGBDSf"/>
</dbReference>
<dbReference type="SUPFAM" id="SSF47090">
    <property type="entry name" value="PGBD-like"/>
    <property type="match status" value="1"/>
</dbReference>
<dbReference type="InterPro" id="IPR036365">
    <property type="entry name" value="PGBD-like_sf"/>
</dbReference>
<evidence type="ECO:0000256" key="4">
    <source>
        <dbReference type="ARBA" id="ARBA00022960"/>
    </source>
</evidence>
<dbReference type="AlphaFoldDB" id="A0A2Z5V7J9"/>
<comment type="pathway">
    <text evidence="1 7">Cell wall biogenesis; peptidoglycan biosynthesis.</text>
</comment>
<dbReference type="Pfam" id="PF01471">
    <property type="entry name" value="PG_binding_1"/>
    <property type="match status" value="1"/>
</dbReference>
<dbReference type="KEGG" id="rvi:RVIR1_09940"/>
<keyword evidence="4 7" id="KW-0133">Cell shape</keyword>
<proteinExistence type="inferred from homology"/>
<feature type="chain" id="PRO_5016354526" evidence="8">
    <location>
        <begin position="22"/>
        <end position="391"/>
    </location>
</feature>
<dbReference type="EMBL" id="AP018005">
    <property type="protein sequence ID" value="BBB15467.1"/>
    <property type="molecule type" value="Genomic_DNA"/>
</dbReference>
<feature type="active site" description="Nucleophile" evidence="7">
    <location>
        <position position="305"/>
    </location>
</feature>
<evidence type="ECO:0000256" key="1">
    <source>
        <dbReference type="ARBA" id="ARBA00004752"/>
    </source>
</evidence>
<dbReference type="InterPro" id="IPR002477">
    <property type="entry name" value="Peptidoglycan-bd-like"/>
</dbReference>
<dbReference type="Pfam" id="PF03734">
    <property type="entry name" value="YkuD"/>
    <property type="match status" value="1"/>
</dbReference>
<dbReference type="GO" id="GO:0009252">
    <property type="term" value="P:peptidoglycan biosynthetic process"/>
    <property type="evidence" value="ECO:0007669"/>
    <property type="project" value="UniProtKB-UniPathway"/>
</dbReference>
<dbReference type="OrthoDB" id="9778545at2"/>
<dbReference type="GO" id="GO:0071555">
    <property type="term" value="P:cell wall organization"/>
    <property type="evidence" value="ECO:0007669"/>
    <property type="project" value="UniProtKB-UniRule"/>
</dbReference>
<evidence type="ECO:0000256" key="6">
    <source>
        <dbReference type="ARBA" id="ARBA00023316"/>
    </source>
</evidence>
<feature type="signal peptide" evidence="8">
    <location>
        <begin position="1"/>
        <end position="21"/>
    </location>
</feature>
<feature type="active site" description="Proton donor/acceptor" evidence="7">
    <location>
        <position position="286"/>
    </location>
</feature>
<dbReference type="Gene3D" id="2.40.440.10">
    <property type="entry name" value="L,D-transpeptidase catalytic domain-like"/>
    <property type="match status" value="1"/>
</dbReference>
<dbReference type="SUPFAM" id="SSF141523">
    <property type="entry name" value="L,D-transpeptidase catalytic domain-like"/>
    <property type="match status" value="1"/>
</dbReference>
<keyword evidence="3" id="KW-0808">Transferase</keyword>
<evidence type="ECO:0000313" key="10">
    <source>
        <dbReference type="EMBL" id="BBB15467.1"/>
    </source>
</evidence>
<dbReference type="GO" id="GO:0004180">
    <property type="term" value="F:carboxypeptidase activity"/>
    <property type="evidence" value="ECO:0007669"/>
    <property type="project" value="UniProtKB-ARBA"/>
</dbReference>
<evidence type="ECO:0000313" key="11">
    <source>
        <dbReference type="Proteomes" id="UP000282483"/>
    </source>
</evidence>
<keyword evidence="11" id="KW-1185">Reference proteome</keyword>
<evidence type="ECO:0000256" key="3">
    <source>
        <dbReference type="ARBA" id="ARBA00022679"/>
    </source>
</evidence>
<protein>
    <submittedName>
        <fullName evidence="10">Peptidoglycan-binding domain 1 protein</fullName>
    </submittedName>
</protein>
<dbReference type="InterPro" id="IPR005490">
    <property type="entry name" value="LD_TPept_cat_dom"/>
</dbReference>
<dbReference type="UniPathway" id="UPA00219"/>
<dbReference type="GO" id="GO:0016740">
    <property type="term" value="F:transferase activity"/>
    <property type="evidence" value="ECO:0007669"/>
    <property type="project" value="UniProtKB-KW"/>
</dbReference>
<dbReference type="Proteomes" id="UP000282483">
    <property type="component" value="Chromosome"/>
</dbReference>
<dbReference type="CDD" id="cd16913">
    <property type="entry name" value="YkuD_like"/>
    <property type="match status" value="1"/>
</dbReference>
<evidence type="ECO:0000256" key="7">
    <source>
        <dbReference type="PROSITE-ProRule" id="PRU01373"/>
    </source>
</evidence>
<sequence length="391" mass="44662">MSIKRQLIYLGLFGFFSVASAAESNNNPAYQRLEKMLALYQAAVQHPWPRLNTDQTLSVGMQGPDVVVLRQRLCATHDLSPTVCNQQANNALFDEKIEEGVEFFQERHGLIADGDVGKLTREALNVSPEQRVHQIQINLQRWSRLMALAEPAYIWINIPDHYLRLIKDHHAILEARIIVGTPSRQTPEINSKVTRIILNPYWTVPPGIARNDVIPQIIKNQDYLRQHRMRVFSANRPNKALDPDEVDWLAAQKNPSRIILRQDPGPHNALGQIKFEFSNPHMIYLHDTPSKHLFDAERRLFSSGCIRMEDPFDLLEALAEFDPSIKQTESQIETTLESGQTVSLRLKQAIPIHLTYITAWVDKSGVLHLWDDVYSRDPKISATQKELAPVV</sequence>
<evidence type="ECO:0000256" key="2">
    <source>
        <dbReference type="ARBA" id="ARBA00005992"/>
    </source>
</evidence>
<dbReference type="PROSITE" id="PS52029">
    <property type="entry name" value="LD_TPASE"/>
    <property type="match status" value="1"/>
</dbReference>
<dbReference type="InterPro" id="IPR052905">
    <property type="entry name" value="LD-transpeptidase_YkuD-like"/>
</dbReference>
<dbReference type="GO" id="GO:0008360">
    <property type="term" value="P:regulation of cell shape"/>
    <property type="evidence" value="ECO:0007669"/>
    <property type="project" value="UniProtKB-UniRule"/>
</dbReference>
<evidence type="ECO:0000256" key="8">
    <source>
        <dbReference type="SAM" id="SignalP"/>
    </source>
</evidence>
<evidence type="ECO:0000256" key="5">
    <source>
        <dbReference type="ARBA" id="ARBA00022984"/>
    </source>
</evidence>
<organism evidence="10 11">
    <name type="scientific">Candidatus Rickettsiella viridis</name>
    <dbReference type="NCBI Taxonomy" id="676208"/>
    <lineage>
        <taxon>Bacteria</taxon>
        <taxon>Pseudomonadati</taxon>
        <taxon>Pseudomonadota</taxon>
        <taxon>Gammaproteobacteria</taxon>
        <taxon>Legionellales</taxon>
        <taxon>Coxiellaceae</taxon>
        <taxon>Rickettsiella</taxon>
    </lineage>
</organism>
<dbReference type="PANTHER" id="PTHR41533">
    <property type="entry name" value="L,D-TRANSPEPTIDASE HI_1667-RELATED"/>
    <property type="match status" value="1"/>
</dbReference>
<dbReference type="InterPro" id="IPR038063">
    <property type="entry name" value="Transpep_catalytic_dom"/>
</dbReference>
<name>A0A2Z5V7J9_9COXI</name>
<comment type="similarity">
    <text evidence="2">Belongs to the YkuD family.</text>
</comment>
<gene>
    <name evidence="10" type="ORF">RVIR1_09940</name>
</gene>
<reference evidence="10 11" key="1">
    <citation type="submission" date="2017-03" db="EMBL/GenBank/DDBJ databases">
        <title>The genome sequence of Candidatus Rickettsiella viridis.</title>
        <authorList>
            <person name="Nikoh N."/>
            <person name="Tsuchida T."/>
            <person name="Yamaguchi K."/>
            <person name="Maeda T."/>
            <person name="Shigenobu S."/>
            <person name="Fukatsu T."/>
        </authorList>
    </citation>
    <scope>NUCLEOTIDE SEQUENCE [LARGE SCALE GENOMIC DNA]</scope>
    <source>
        <strain evidence="10 11">Ap-RA04</strain>
    </source>
</reference>
<keyword evidence="6 7" id="KW-0961">Cell wall biogenesis/degradation</keyword>